<keyword evidence="6 9" id="KW-0406">Ion transport</keyword>
<keyword evidence="4 11" id="KW-1133">Transmembrane helix</keyword>
<keyword evidence="14" id="KW-1185">Reference proteome</keyword>
<evidence type="ECO:0000313" key="14">
    <source>
        <dbReference type="Proteomes" id="UP000039865"/>
    </source>
</evidence>
<feature type="compositionally biased region" description="Basic and acidic residues" evidence="10">
    <location>
        <begin position="559"/>
        <end position="583"/>
    </location>
</feature>
<dbReference type="InParanoid" id="A0A078AM65"/>
<evidence type="ECO:0000256" key="8">
    <source>
        <dbReference type="ARBA" id="ARBA00023201"/>
    </source>
</evidence>
<evidence type="ECO:0000313" key="13">
    <source>
        <dbReference type="EMBL" id="CDW83475.1"/>
    </source>
</evidence>
<feature type="transmembrane region" description="Helical" evidence="11">
    <location>
        <begin position="6"/>
        <end position="27"/>
    </location>
</feature>
<feature type="transmembrane region" description="Helical" evidence="11">
    <location>
        <begin position="217"/>
        <end position="239"/>
    </location>
</feature>
<dbReference type="AlphaFoldDB" id="A0A078AM65"/>
<evidence type="ECO:0000256" key="11">
    <source>
        <dbReference type="SAM" id="Phobius"/>
    </source>
</evidence>
<evidence type="ECO:0000256" key="10">
    <source>
        <dbReference type="SAM" id="MobiDB-lite"/>
    </source>
</evidence>
<dbReference type="GO" id="GO:0015385">
    <property type="term" value="F:sodium:proton antiporter activity"/>
    <property type="evidence" value="ECO:0007669"/>
    <property type="project" value="InterPro"/>
</dbReference>
<keyword evidence="7 11" id="KW-0472">Membrane</keyword>
<feature type="transmembrane region" description="Helical" evidence="11">
    <location>
        <begin position="99"/>
        <end position="120"/>
    </location>
</feature>
<dbReference type="OrthoDB" id="196264at2759"/>
<organism evidence="13 14">
    <name type="scientific">Stylonychia lemnae</name>
    <name type="common">Ciliate</name>
    <dbReference type="NCBI Taxonomy" id="5949"/>
    <lineage>
        <taxon>Eukaryota</taxon>
        <taxon>Sar</taxon>
        <taxon>Alveolata</taxon>
        <taxon>Ciliophora</taxon>
        <taxon>Intramacronucleata</taxon>
        <taxon>Spirotrichea</taxon>
        <taxon>Stichotrichia</taxon>
        <taxon>Sporadotrichida</taxon>
        <taxon>Oxytrichidae</taxon>
        <taxon>Stylonychinae</taxon>
        <taxon>Stylonychia</taxon>
    </lineage>
</organism>
<dbReference type="PANTHER" id="PTHR10110">
    <property type="entry name" value="SODIUM/HYDROGEN EXCHANGER"/>
    <property type="match status" value="1"/>
</dbReference>
<evidence type="ECO:0000259" key="12">
    <source>
        <dbReference type="Pfam" id="PF00999"/>
    </source>
</evidence>
<evidence type="ECO:0000256" key="4">
    <source>
        <dbReference type="ARBA" id="ARBA00022989"/>
    </source>
</evidence>
<keyword evidence="8 9" id="KW-0739">Sodium transport</keyword>
<evidence type="ECO:0000256" key="5">
    <source>
        <dbReference type="ARBA" id="ARBA00023053"/>
    </source>
</evidence>
<sequence>MSATLFSQGAIVIMLVLLFYMFVGSVLEKYHCKIGHEAGLVIIFGMLLSFLTFQTGHEDFNKLVTFDDNLFFYFCLPPIVFASGYNMKRRMFFRNFTNILLFGLFGTLITFSAFSIMTYIVCEFDILWKYNGHTGEYEQFTLSIMEILLMCSLLCCTDVVAAISIIKYDEQPKLFSLVFGEGITNDAVCIILFNTVMEYAGPNSEFTTSTPFKIVGSFINLSFFSILVGIVTGIISSIVTKNFRFLTVKPVVECTLIFSFGYLSYCVAELFHFSGIISLLASSILMAKYSWYNLSPQSKQVTSIAFNVIGYAVEAFVFGYLGLTFFSYVAYEWSWQLFIAELIIVISGRFMGTIGIIKFLEMFGYKSGIRFKDLIFISYAGMIRGAVAFGLVLRINHEVANRSVIVTTSLALVVFTTVVMGSTVATVQYCLFGKEMAEAAKAAKEGKPHLAHDESHHEIVEHPNVEDVNGEGATPAAGDQPKKKQGCAQIMRRLDLMIIKPLLIYNYEKGTHKKQKIFNELLMLEGEKLEEIFTNKENENKDIRKSQLLEYLNAKQRKSEVGNRSFNRDDPEKSERLDSDRSGQIEMQAKPTSIKGLDVPYQSLYKETPKQDGASYPLLDIKNNPY</sequence>
<dbReference type="GO" id="GO:0015386">
    <property type="term" value="F:potassium:proton antiporter activity"/>
    <property type="evidence" value="ECO:0007669"/>
    <property type="project" value="TreeGrafter"/>
</dbReference>
<evidence type="ECO:0000256" key="1">
    <source>
        <dbReference type="ARBA" id="ARBA00004141"/>
    </source>
</evidence>
<comment type="subcellular location">
    <subcellularLocation>
        <location evidence="1">Membrane</location>
        <topology evidence="1">Multi-pass membrane protein</topology>
    </subcellularLocation>
</comment>
<dbReference type="PANTHER" id="PTHR10110:SF187">
    <property type="entry name" value="SODIUM_HYDROGEN EXCHANGER"/>
    <property type="match status" value="1"/>
</dbReference>
<keyword evidence="2 9" id="KW-0813">Transport</keyword>
<dbReference type="NCBIfam" id="TIGR00840">
    <property type="entry name" value="b_cpa1"/>
    <property type="match status" value="1"/>
</dbReference>
<dbReference type="GO" id="GO:0051453">
    <property type="term" value="P:regulation of intracellular pH"/>
    <property type="evidence" value="ECO:0007669"/>
    <property type="project" value="TreeGrafter"/>
</dbReference>
<feature type="transmembrane region" description="Helical" evidence="11">
    <location>
        <begin position="271"/>
        <end position="292"/>
    </location>
</feature>
<feature type="transmembrane region" description="Helical" evidence="11">
    <location>
        <begin position="304"/>
        <end position="331"/>
    </location>
</feature>
<feature type="domain" description="Cation/H+ exchanger transmembrane" evidence="12">
    <location>
        <begin position="37"/>
        <end position="426"/>
    </location>
</feature>
<dbReference type="PRINTS" id="PR01084">
    <property type="entry name" value="NAHEXCHNGR"/>
</dbReference>
<dbReference type="InterPro" id="IPR006153">
    <property type="entry name" value="Cation/H_exchanger_TM"/>
</dbReference>
<evidence type="ECO:0000256" key="3">
    <source>
        <dbReference type="ARBA" id="ARBA00022692"/>
    </source>
</evidence>
<proteinExistence type="inferred from homology"/>
<dbReference type="InterPro" id="IPR004709">
    <property type="entry name" value="NaH_exchanger"/>
</dbReference>
<name>A0A078AM65_STYLE</name>
<evidence type="ECO:0000256" key="9">
    <source>
        <dbReference type="RuleBase" id="RU003722"/>
    </source>
</evidence>
<feature type="transmembrane region" description="Helical" evidence="11">
    <location>
        <begin position="69"/>
        <end position="87"/>
    </location>
</feature>
<protein>
    <recommendedName>
        <fullName evidence="9">Sodium/hydrogen exchanger</fullName>
    </recommendedName>
</protein>
<evidence type="ECO:0000256" key="6">
    <source>
        <dbReference type="ARBA" id="ARBA00023065"/>
    </source>
</evidence>
<keyword evidence="9" id="KW-0050">Antiport</keyword>
<gene>
    <name evidence="13" type="primary">Contig3333.g3565</name>
    <name evidence="13" type="ORF">STYLEM_12522</name>
</gene>
<accession>A0A078AM65</accession>
<feature type="transmembrane region" description="Helical" evidence="11">
    <location>
        <begin position="337"/>
        <end position="361"/>
    </location>
</feature>
<reference evidence="13 14" key="1">
    <citation type="submission" date="2014-06" db="EMBL/GenBank/DDBJ databases">
        <authorList>
            <person name="Swart Estienne"/>
        </authorList>
    </citation>
    <scope>NUCLEOTIDE SEQUENCE [LARGE SCALE GENOMIC DNA]</scope>
    <source>
        <strain evidence="13 14">130c</strain>
    </source>
</reference>
<dbReference type="Gene3D" id="6.10.140.1330">
    <property type="match status" value="1"/>
</dbReference>
<dbReference type="GO" id="GO:0005886">
    <property type="term" value="C:plasma membrane"/>
    <property type="evidence" value="ECO:0007669"/>
    <property type="project" value="TreeGrafter"/>
</dbReference>
<dbReference type="EMBL" id="CCKQ01011880">
    <property type="protein sequence ID" value="CDW83475.1"/>
    <property type="molecule type" value="Genomic_DNA"/>
</dbReference>
<dbReference type="Pfam" id="PF00999">
    <property type="entry name" value="Na_H_Exchanger"/>
    <property type="match status" value="1"/>
</dbReference>
<keyword evidence="5" id="KW-0915">Sodium</keyword>
<feature type="transmembrane region" description="Helical" evidence="11">
    <location>
        <begin position="405"/>
        <end position="432"/>
    </location>
</feature>
<evidence type="ECO:0000256" key="2">
    <source>
        <dbReference type="ARBA" id="ARBA00022448"/>
    </source>
</evidence>
<dbReference type="InterPro" id="IPR018422">
    <property type="entry name" value="Cation/H_exchanger_CPA1"/>
</dbReference>
<feature type="transmembrane region" description="Helical" evidence="11">
    <location>
        <begin position="39"/>
        <end position="57"/>
    </location>
</feature>
<feature type="transmembrane region" description="Helical" evidence="11">
    <location>
        <begin position="174"/>
        <end position="197"/>
    </location>
</feature>
<dbReference type="Proteomes" id="UP000039865">
    <property type="component" value="Unassembled WGS sequence"/>
</dbReference>
<feature type="transmembrane region" description="Helical" evidence="11">
    <location>
        <begin position="373"/>
        <end position="393"/>
    </location>
</feature>
<feature type="transmembrane region" description="Helical" evidence="11">
    <location>
        <begin position="140"/>
        <end position="162"/>
    </location>
</feature>
<evidence type="ECO:0000256" key="7">
    <source>
        <dbReference type="ARBA" id="ARBA00023136"/>
    </source>
</evidence>
<dbReference type="GO" id="GO:0098719">
    <property type="term" value="P:sodium ion import across plasma membrane"/>
    <property type="evidence" value="ECO:0007669"/>
    <property type="project" value="TreeGrafter"/>
</dbReference>
<comment type="similarity">
    <text evidence="9">Belongs to the monovalent cation:proton antiporter 1 (CPA1) transporter (TC 2.A.36) family.</text>
</comment>
<feature type="region of interest" description="Disordered" evidence="10">
    <location>
        <begin position="559"/>
        <end position="626"/>
    </location>
</feature>
<keyword evidence="3 9" id="KW-0812">Transmembrane</keyword>